<organism evidence="1 2">
    <name type="scientific">Flavobacterium terrigena</name>
    <dbReference type="NCBI Taxonomy" id="402734"/>
    <lineage>
        <taxon>Bacteria</taxon>
        <taxon>Pseudomonadati</taxon>
        <taxon>Bacteroidota</taxon>
        <taxon>Flavobacteriia</taxon>
        <taxon>Flavobacteriales</taxon>
        <taxon>Flavobacteriaceae</taxon>
        <taxon>Flavobacterium</taxon>
    </lineage>
</organism>
<dbReference type="STRING" id="402734.SAMN05660918_0575"/>
<dbReference type="SUPFAM" id="SSF141694">
    <property type="entry name" value="AF2212/PG0164-like"/>
    <property type="match status" value="1"/>
</dbReference>
<dbReference type="EMBL" id="FNYA01000001">
    <property type="protein sequence ID" value="SEI43851.1"/>
    <property type="molecule type" value="Genomic_DNA"/>
</dbReference>
<proteinExistence type="predicted"/>
<evidence type="ECO:0008006" key="3">
    <source>
        <dbReference type="Google" id="ProtNLM"/>
    </source>
</evidence>
<dbReference type="AlphaFoldDB" id="A0A1H6QJD9"/>
<accession>A0A1H6QJD9</accession>
<dbReference type="InterPro" id="IPR037079">
    <property type="entry name" value="AF2212/PG0164-like_sf"/>
</dbReference>
<dbReference type="OrthoDB" id="2243618at2"/>
<reference evidence="2" key="1">
    <citation type="submission" date="2016-10" db="EMBL/GenBank/DDBJ databases">
        <authorList>
            <person name="Varghese N."/>
            <person name="Submissions S."/>
        </authorList>
    </citation>
    <scope>NUCLEOTIDE SEQUENCE [LARGE SCALE GENOMIC DNA]</scope>
    <source>
        <strain evidence="2">DSM 17934</strain>
    </source>
</reference>
<dbReference type="RefSeq" id="WP_091307580.1">
    <property type="nucleotide sequence ID" value="NZ_CBCSJU010000001.1"/>
</dbReference>
<gene>
    <name evidence="1" type="ORF">SAMN05660918_0575</name>
</gene>
<name>A0A1H6QJD9_9FLAO</name>
<sequence length="166" mass="19140">MKENKTYNFSAILKIIGINPYVSVPETILSDIFIIADKNKGPIPIFGTINDKPYLQTLVKYAGEWRLYINTTMLHNSPKKIGETIKITIAFDPKERIIEMHSLLKKALEENPEANAVFEKLPPSRKKEIIRYISFLKSEEKIIMNVQKAINFLLGNEKFIGREKPF</sequence>
<dbReference type="Proteomes" id="UP000199702">
    <property type="component" value="Unassembled WGS sequence"/>
</dbReference>
<dbReference type="Gene3D" id="2.40.30.100">
    <property type="entry name" value="AF2212/PG0164-like"/>
    <property type="match status" value="1"/>
</dbReference>
<dbReference type="Pfam" id="PF13376">
    <property type="entry name" value="OmdA"/>
    <property type="match status" value="1"/>
</dbReference>
<protein>
    <recommendedName>
        <fullName evidence="3">Bacteriocin-protection, YdeI or OmpD-Associated</fullName>
    </recommendedName>
</protein>
<evidence type="ECO:0000313" key="2">
    <source>
        <dbReference type="Proteomes" id="UP000199702"/>
    </source>
</evidence>
<evidence type="ECO:0000313" key="1">
    <source>
        <dbReference type="EMBL" id="SEI43851.1"/>
    </source>
</evidence>
<keyword evidence="2" id="KW-1185">Reference proteome</keyword>